<name>A0ABP7SP28_9BACT</name>
<protein>
    <submittedName>
        <fullName evidence="1">Uncharacterized protein</fullName>
    </submittedName>
</protein>
<dbReference type="EMBL" id="BAABDJ010000035">
    <property type="protein sequence ID" value="GAA4014483.1"/>
    <property type="molecule type" value="Genomic_DNA"/>
</dbReference>
<proteinExistence type="predicted"/>
<sequence length="68" mass="7392">MRGLPPPVVARKQVLPCNDGRGKPRTLLRDAYNHKLCQALAAIINSAEAVVEREPEVATKLVEAVGFL</sequence>
<keyword evidence="2" id="KW-1185">Reference proteome</keyword>
<gene>
    <name evidence="1" type="ORF">GCM10022408_29620</name>
</gene>
<dbReference type="Proteomes" id="UP001500567">
    <property type="component" value="Unassembled WGS sequence"/>
</dbReference>
<accession>A0ABP7SP28</accession>
<evidence type="ECO:0000313" key="2">
    <source>
        <dbReference type="Proteomes" id="UP001500567"/>
    </source>
</evidence>
<evidence type="ECO:0000313" key="1">
    <source>
        <dbReference type="EMBL" id="GAA4014483.1"/>
    </source>
</evidence>
<organism evidence="1 2">
    <name type="scientific">Hymenobacter fastidiosus</name>
    <dbReference type="NCBI Taxonomy" id="486264"/>
    <lineage>
        <taxon>Bacteria</taxon>
        <taxon>Pseudomonadati</taxon>
        <taxon>Bacteroidota</taxon>
        <taxon>Cytophagia</taxon>
        <taxon>Cytophagales</taxon>
        <taxon>Hymenobacteraceae</taxon>
        <taxon>Hymenobacter</taxon>
    </lineage>
</organism>
<comment type="caution">
    <text evidence="1">The sequence shown here is derived from an EMBL/GenBank/DDBJ whole genome shotgun (WGS) entry which is preliminary data.</text>
</comment>
<reference evidence="2" key="1">
    <citation type="journal article" date="2019" name="Int. J. Syst. Evol. Microbiol.">
        <title>The Global Catalogue of Microorganisms (GCM) 10K type strain sequencing project: providing services to taxonomists for standard genome sequencing and annotation.</title>
        <authorList>
            <consortium name="The Broad Institute Genomics Platform"/>
            <consortium name="The Broad Institute Genome Sequencing Center for Infectious Disease"/>
            <person name="Wu L."/>
            <person name="Ma J."/>
        </authorList>
    </citation>
    <scope>NUCLEOTIDE SEQUENCE [LARGE SCALE GENOMIC DNA]</scope>
    <source>
        <strain evidence="2">JCM 17224</strain>
    </source>
</reference>